<comment type="caution">
    <text evidence="3">The sequence shown here is derived from an EMBL/GenBank/DDBJ whole genome shotgun (WGS) entry which is preliminary data.</text>
</comment>
<proteinExistence type="predicted"/>
<name>A0A8H4W042_9HELO</name>
<keyword evidence="1" id="KW-0732">Signal</keyword>
<dbReference type="PANTHER" id="PTHR43662">
    <property type="match status" value="1"/>
</dbReference>
<dbReference type="OrthoDB" id="74764at2759"/>
<evidence type="ECO:0000256" key="1">
    <source>
        <dbReference type="SAM" id="SignalP"/>
    </source>
</evidence>
<gene>
    <name evidence="3" type="ORF">G7Y89_g8945</name>
</gene>
<dbReference type="EMBL" id="JAAMPI010000707">
    <property type="protein sequence ID" value="KAF4629203.1"/>
    <property type="molecule type" value="Genomic_DNA"/>
</dbReference>
<accession>A0A8H4W042</accession>
<dbReference type="Proteomes" id="UP000566819">
    <property type="component" value="Unassembled WGS sequence"/>
</dbReference>
<keyword evidence="4" id="KW-1185">Reference proteome</keyword>
<sequence length="499" mass="52486">MYSPAALTLLSVLSSAASVQAILAWTVNCGVLSVQRSDPIVSPGVASGHVHAISGGTAFQRTMTGPDVSIDSKQTTCDKFTDHSNYWAPQLYHMKNGMFEIVPYTGVNSYYKNYTCSYNPDQSVQYCPSPTDARAFPPGLRMIAGDPTRRTQNDSIQSNQAILWETGDNGEHTGFPTTPLADRLQLNVRFPSCWDGVNLDSPDHSSHVAYPDPNRGNGNTQGGMCPESHPVALISIGSEFGFATGTLGLTDSSNLVLSMGDTTGYGGHADFLQGWTNQTALTESFANCNGIGAACAWNSFGTPDGSQGTKNNLSPEVPAPVEDVGLNGPISKLPGNNPVWTSGMTYPVASTSAPSSPSATGAAGGVVSSSSDIKGPLPPTTFVTSAVKTVANAVSVPTSSSSAVTVIVTETAAATAGVSKDMEPNSLIQDKPLTSRLQTNTRALTTILLKNTPKNYTFIDIRWLEPGMRNIGPTTNRLLQDPEMVLALAADSVLDGFTH</sequence>
<dbReference type="AlphaFoldDB" id="A0A8H4W042"/>
<dbReference type="PANTHER" id="PTHR43662:SF3">
    <property type="entry name" value="DOMAIN PROTEIN, PUTATIVE (AFU_ORTHOLOGUE AFUA_6G11970)-RELATED"/>
    <property type="match status" value="1"/>
</dbReference>
<evidence type="ECO:0000313" key="3">
    <source>
        <dbReference type="EMBL" id="KAF4629203.1"/>
    </source>
</evidence>
<reference evidence="3 4" key="1">
    <citation type="submission" date="2020-03" db="EMBL/GenBank/DDBJ databases">
        <title>Draft Genome Sequence of Cudoniella acicularis.</title>
        <authorList>
            <person name="Buettner E."/>
            <person name="Kellner H."/>
        </authorList>
    </citation>
    <scope>NUCLEOTIDE SEQUENCE [LARGE SCALE GENOMIC DNA]</scope>
    <source>
        <strain evidence="3 4">DSM 108380</strain>
    </source>
</reference>
<evidence type="ECO:0000259" key="2">
    <source>
        <dbReference type="Pfam" id="PF09362"/>
    </source>
</evidence>
<dbReference type="InterPro" id="IPR018535">
    <property type="entry name" value="DUF1996"/>
</dbReference>
<organism evidence="3 4">
    <name type="scientific">Cudoniella acicularis</name>
    <dbReference type="NCBI Taxonomy" id="354080"/>
    <lineage>
        <taxon>Eukaryota</taxon>
        <taxon>Fungi</taxon>
        <taxon>Dikarya</taxon>
        <taxon>Ascomycota</taxon>
        <taxon>Pezizomycotina</taxon>
        <taxon>Leotiomycetes</taxon>
        <taxon>Helotiales</taxon>
        <taxon>Tricladiaceae</taxon>
        <taxon>Cudoniella</taxon>
    </lineage>
</organism>
<dbReference type="Pfam" id="PF09362">
    <property type="entry name" value="DUF1996"/>
    <property type="match status" value="1"/>
</dbReference>
<protein>
    <recommendedName>
        <fullName evidence="2">DUF1996 domain-containing protein</fullName>
    </recommendedName>
</protein>
<feature type="chain" id="PRO_5034721065" description="DUF1996 domain-containing protein" evidence="1">
    <location>
        <begin position="22"/>
        <end position="499"/>
    </location>
</feature>
<feature type="domain" description="DUF1996" evidence="2">
    <location>
        <begin position="38"/>
        <end position="275"/>
    </location>
</feature>
<feature type="signal peptide" evidence="1">
    <location>
        <begin position="1"/>
        <end position="21"/>
    </location>
</feature>
<evidence type="ECO:0000313" key="4">
    <source>
        <dbReference type="Proteomes" id="UP000566819"/>
    </source>
</evidence>